<organism evidence="1">
    <name type="scientific">Utricularia reniformis</name>
    <dbReference type="NCBI Taxonomy" id="192314"/>
    <lineage>
        <taxon>Eukaryota</taxon>
        <taxon>Viridiplantae</taxon>
        <taxon>Streptophyta</taxon>
        <taxon>Embryophyta</taxon>
        <taxon>Tracheophyta</taxon>
        <taxon>Spermatophyta</taxon>
        <taxon>Magnoliopsida</taxon>
        <taxon>eudicotyledons</taxon>
        <taxon>Gunneridae</taxon>
        <taxon>Pentapetalae</taxon>
        <taxon>asterids</taxon>
        <taxon>lamiids</taxon>
        <taxon>Lamiales</taxon>
        <taxon>Lentibulariaceae</taxon>
        <taxon>Utricularia</taxon>
    </lineage>
</organism>
<protein>
    <submittedName>
        <fullName evidence="1">Uncharacterized protein</fullName>
    </submittedName>
</protein>
<sequence length="54" mass="6307">MKIDCSLLTYRRNKKEKIESGFQSKRNKVRASPTVESLPSYRRIGSFPYIKVLS</sequence>
<name>A0A1Y0B1Q8_9LAMI</name>
<dbReference type="EMBL" id="KY774314">
    <property type="protein sequence ID" value="ART31350.1"/>
    <property type="molecule type" value="Genomic_DNA"/>
</dbReference>
<evidence type="ECO:0000313" key="1">
    <source>
        <dbReference type="EMBL" id="ART31350.1"/>
    </source>
</evidence>
<gene>
    <name evidence="1" type="ORF">AEK19_MT1134</name>
</gene>
<proteinExistence type="predicted"/>
<geneLocation type="mitochondrion" evidence="1"/>
<keyword evidence="1" id="KW-0496">Mitochondrion</keyword>
<dbReference type="AlphaFoldDB" id="A0A1Y0B1Q8"/>
<reference evidence="1" key="1">
    <citation type="submission" date="2017-03" db="EMBL/GenBank/DDBJ databases">
        <title>The mitochondrial genome of the carnivorous plant Utricularia reniformis (Lentibulariaceae): structure, comparative analysis and evolutionary landmarks.</title>
        <authorList>
            <person name="Silva S.R."/>
            <person name="Alvarenga D.O."/>
            <person name="Michael T.P."/>
            <person name="Miranda V.F.O."/>
            <person name="Varani A.M."/>
        </authorList>
    </citation>
    <scope>NUCLEOTIDE SEQUENCE</scope>
</reference>
<accession>A0A1Y0B1Q8</accession>